<evidence type="ECO:0000256" key="3">
    <source>
        <dbReference type="ARBA" id="ARBA00022723"/>
    </source>
</evidence>
<comment type="caution">
    <text evidence="9">The sequence shown here is derived from an EMBL/GenBank/DDBJ whole genome shotgun (WGS) entry which is preliminary data.</text>
</comment>
<comment type="cofactor">
    <cofactor evidence="1">
        <name>Ca(2+)</name>
        <dbReference type="ChEBI" id="CHEBI:29108"/>
    </cofactor>
</comment>
<keyword evidence="3" id="KW-0479">Metal-binding</keyword>
<organism evidence="9 10">
    <name type="scientific">Persicirhabdus sediminis</name>
    <dbReference type="NCBI Taxonomy" id="454144"/>
    <lineage>
        <taxon>Bacteria</taxon>
        <taxon>Pseudomonadati</taxon>
        <taxon>Verrucomicrobiota</taxon>
        <taxon>Verrucomicrobiia</taxon>
        <taxon>Verrucomicrobiales</taxon>
        <taxon>Verrucomicrobiaceae</taxon>
        <taxon>Persicirhabdus</taxon>
    </lineage>
</organism>
<feature type="compositionally biased region" description="Basic and acidic residues" evidence="7">
    <location>
        <begin position="435"/>
        <end position="446"/>
    </location>
</feature>
<keyword evidence="5 9" id="KW-0378">Hydrolase</keyword>
<evidence type="ECO:0000256" key="7">
    <source>
        <dbReference type="SAM" id="MobiDB-lite"/>
    </source>
</evidence>
<dbReference type="Proteomes" id="UP000624703">
    <property type="component" value="Unassembled WGS sequence"/>
</dbReference>
<dbReference type="Pfam" id="PF00884">
    <property type="entry name" value="Sulfatase"/>
    <property type="match status" value="1"/>
</dbReference>
<dbReference type="GO" id="GO:0004065">
    <property type="term" value="F:arylsulfatase activity"/>
    <property type="evidence" value="ECO:0007669"/>
    <property type="project" value="TreeGrafter"/>
</dbReference>
<gene>
    <name evidence="9" type="ORF">JIN82_13610</name>
</gene>
<name>A0A8J7MJK6_9BACT</name>
<proteinExistence type="inferred from homology"/>
<evidence type="ECO:0000256" key="1">
    <source>
        <dbReference type="ARBA" id="ARBA00001913"/>
    </source>
</evidence>
<keyword evidence="6" id="KW-0106">Calcium</keyword>
<evidence type="ECO:0000256" key="2">
    <source>
        <dbReference type="ARBA" id="ARBA00008779"/>
    </source>
</evidence>
<protein>
    <submittedName>
        <fullName evidence="9">Sulfatase-like hydrolase/transferase</fullName>
    </submittedName>
</protein>
<dbReference type="InterPro" id="IPR000917">
    <property type="entry name" value="Sulfatase_N"/>
</dbReference>
<dbReference type="Gene3D" id="3.30.1120.10">
    <property type="match status" value="1"/>
</dbReference>
<evidence type="ECO:0000256" key="6">
    <source>
        <dbReference type="ARBA" id="ARBA00022837"/>
    </source>
</evidence>
<dbReference type="InterPro" id="IPR017850">
    <property type="entry name" value="Alkaline_phosphatase_core_sf"/>
</dbReference>
<keyword evidence="4" id="KW-0732">Signal</keyword>
<evidence type="ECO:0000256" key="5">
    <source>
        <dbReference type="ARBA" id="ARBA00022801"/>
    </source>
</evidence>
<evidence type="ECO:0000313" key="9">
    <source>
        <dbReference type="EMBL" id="MBK1792193.1"/>
    </source>
</evidence>
<accession>A0A8J7MJK6</accession>
<dbReference type="EMBL" id="JAENIM010000044">
    <property type="protein sequence ID" value="MBK1792193.1"/>
    <property type="molecule type" value="Genomic_DNA"/>
</dbReference>
<dbReference type="Gene3D" id="3.40.720.10">
    <property type="entry name" value="Alkaline Phosphatase, subunit A"/>
    <property type="match status" value="1"/>
</dbReference>
<feature type="region of interest" description="Disordered" evidence="7">
    <location>
        <begin position="410"/>
        <end position="446"/>
    </location>
</feature>
<dbReference type="PANTHER" id="PTHR42693">
    <property type="entry name" value="ARYLSULFATASE FAMILY MEMBER"/>
    <property type="match status" value="1"/>
</dbReference>
<evidence type="ECO:0000313" key="10">
    <source>
        <dbReference type="Proteomes" id="UP000624703"/>
    </source>
</evidence>
<dbReference type="SUPFAM" id="SSF53649">
    <property type="entry name" value="Alkaline phosphatase-like"/>
    <property type="match status" value="1"/>
</dbReference>
<feature type="domain" description="Sulfatase N-terminal" evidence="8">
    <location>
        <begin position="18"/>
        <end position="303"/>
    </location>
</feature>
<evidence type="ECO:0000256" key="4">
    <source>
        <dbReference type="ARBA" id="ARBA00022729"/>
    </source>
</evidence>
<evidence type="ECO:0000259" key="8">
    <source>
        <dbReference type="Pfam" id="PF00884"/>
    </source>
</evidence>
<dbReference type="PANTHER" id="PTHR42693:SF42">
    <property type="entry name" value="ARYLSULFATASE G"/>
    <property type="match status" value="1"/>
</dbReference>
<comment type="similarity">
    <text evidence="2">Belongs to the sulfatase family.</text>
</comment>
<reference evidence="9" key="1">
    <citation type="submission" date="2021-01" db="EMBL/GenBank/DDBJ databases">
        <title>Modified the classification status of verrucomicrobia.</title>
        <authorList>
            <person name="Feng X."/>
        </authorList>
    </citation>
    <scope>NUCLEOTIDE SEQUENCE</scope>
    <source>
        <strain evidence="9">_KCTC 22039</strain>
    </source>
</reference>
<dbReference type="GO" id="GO:0046872">
    <property type="term" value="F:metal ion binding"/>
    <property type="evidence" value="ECO:0007669"/>
    <property type="project" value="UniProtKB-KW"/>
</dbReference>
<keyword evidence="10" id="KW-1185">Reference proteome</keyword>
<dbReference type="AlphaFoldDB" id="A0A8J7MJK6"/>
<dbReference type="InterPro" id="IPR050738">
    <property type="entry name" value="Sulfatase"/>
</dbReference>
<sequence>MLADDQHYEGTSVQVHEDFPASKSQLHQTPHLAKLASQGMTFSAAYSPSSVCSPTRLSLQTGRNPAALGMTRAGPSLRESAGQMFVGAESRREILDDEITLGEVLQSAGYATAHFGKWHLGGGGPERHGYDVSDGDLGNEHAAKFAGDNPVDIVGMTERAVAFMQSQQLAKKPFFIQMSYHALHCPENASAKNKTKFAESGRKNGRRGLNAAITADLDDGVGALMQAVDGLGLAQTTYLIYMSDNGGSGGGRQLIRGSKGSVLEGGIRVPLVVAGPEIPAGSYASQRVVGYDFFPTICQLAGVDISAMEQLEGGDLRGILRGGDGPVKRADEFLVFHFPHYQATPPQSAIFLGDYKWIYDYQSKSGQLFHIAADMGEARDLSKSLPELAEKLQLQLDDYLTRVAAKMPQINPSYDPENVPAVPRGGGRLRLRRREKGEERRVKREG</sequence>